<dbReference type="OrthoDB" id="10263805at2759"/>
<dbReference type="Proteomes" id="UP000001542">
    <property type="component" value="Unassembled WGS sequence"/>
</dbReference>
<sequence length="255" mass="29842">MTTTTEPEDSKAVAIPPPLEDFVPIAPTIKFYNYQKLNATSKTIRKLQEDLMNFKQSEHVPEETPKFNKKETSAETLTEESENTQSEQIDTVSSDILETVPPFAPSFEEKINTDNEELKTILRNQTLDRFNAAEEFSKQESMLMSNYYDAQVRENMQRNEQVDKRPISDALRYVSKRISYPSEYTVQRFYKYNFRCEKITKKHKKSLTNLHNVHDQRSESLYQSQLQEIIAFSDFNKIKLPDYKIQKLPSSSPNE</sequence>
<dbReference type="VEuPathDB" id="TrichDB:TVAG_132200"/>
<proteinExistence type="predicted"/>
<organism evidence="2 3">
    <name type="scientific">Trichomonas vaginalis (strain ATCC PRA-98 / G3)</name>
    <dbReference type="NCBI Taxonomy" id="412133"/>
    <lineage>
        <taxon>Eukaryota</taxon>
        <taxon>Metamonada</taxon>
        <taxon>Parabasalia</taxon>
        <taxon>Trichomonadida</taxon>
        <taxon>Trichomonadidae</taxon>
        <taxon>Trichomonas</taxon>
    </lineage>
</organism>
<dbReference type="AlphaFoldDB" id="A2FNK3"/>
<dbReference type="RefSeq" id="XP_001306433.1">
    <property type="nucleotide sequence ID" value="XM_001306432.1"/>
</dbReference>
<name>A2FNK3_TRIV3</name>
<feature type="region of interest" description="Disordered" evidence="1">
    <location>
        <begin position="56"/>
        <end position="88"/>
    </location>
</feature>
<evidence type="ECO:0000313" key="3">
    <source>
        <dbReference type="Proteomes" id="UP000001542"/>
    </source>
</evidence>
<dbReference type="InParanoid" id="A2FNK3"/>
<evidence type="ECO:0000313" key="2">
    <source>
        <dbReference type="EMBL" id="EAX93503.1"/>
    </source>
</evidence>
<dbReference type="KEGG" id="tva:4751221"/>
<dbReference type="EMBL" id="DS113908">
    <property type="protein sequence ID" value="EAX93503.1"/>
    <property type="molecule type" value="Genomic_DNA"/>
</dbReference>
<feature type="compositionally biased region" description="Basic and acidic residues" evidence="1">
    <location>
        <begin position="56"/>
        <end position="73"/>
    </location>
</feature>
<dbReference type="VEuPathDB" id="TrichDB:TVAGG3_0735830"/>
<evidence type="ECO:0000256" key="1">
    <source>
        <dbReference type="SAM" id="MobiDB-lite"/>
    </source>
</evidence>
<protein>
    <submittedName>
        <fullName evidence="2">Uncharacterized protein</fullName>
    </submittedName>
</protein>
<keyword evidence="3" id="KW-1185">Reference proteome</keyword>
<accession>A2FNK3</accession>
<reference evidence="2" key="1">
    <citation type="submission" date="2006-10" db="EMBL/GenBank/DDBJ databases">
        <authorList>
            <person name="Amadeo P."/>
            <person name="Zhao Q."/>
            <person name="Wortman J."/>
            <person name="Fraser-Liggett C."/>
            <person name="Carlton J."/>
        </authorList>
    </citation>
    <scope>NUCLEOTIDE SEQUENCE</scope>
    <source>
        <strain evidence="2">G3</strain>
    </source>
</reference>
<gene>
    <name evidence="2" type="ORF">TVAG_132200</name>
</gene>
<reference evidence="2" key="2">
    <citation type="journal article" date="2007" name="Science">
        <title>Draft genome sequence of the sexually transmitted pathogen Trichomonas vaginalis.</title>
        <authorList>
            <person name="Carlton J.M."/>
            <person name="Hirt R.P."/>
            <person name="Silva J.C."/>
            <person name="Delcher A.L."/>
            <person name="Schatz M."/>
            <person name="Zhao Q."/>
            <person name="Wortman J.R."/>
            <person name="Bidwell S.L."/>
            <person name="Alsmark U.C.M."/>
            <person name="Besteiro S."/>
            <person name="Sicheritz-Ponten T."/>
            <person name="Noel C.J."/>
            <person name="Dacks J.B."/>
            <person name="Foster P.G."/>
            <person name="Simillion C."/>
            <person name="Van de Peer Y."/>
            <person name="Miranda-Saavedra D."/>
            <person name="Barton G.J."/>
            <person name="Westrop G.D."/>
            <person name="Mueller S."/>
            <person name="Dessi D."/>
            <person name="Fiori P.L."/>
            <person name="Ren Q."/>
            <person name="Paulsen I."/>
            <person name="Zhang H."/>
            <person name="Bastida-Corcuera F.D."/>
            <person name="Simoes-Barbosa A."/>
            <person name="Brown M.T."/>
            <person name="Hayes R.D."/>
            <person name="Mukherjee M."/>
            <person name="Okumura C.Y."/>
            <person name="Schneider R."/>
            <person name="Smith A.J."/>
            <person name="Vanacova S."/>
            <person name="Villalvazo M."/>
            <person name="Haas B.J."/>
            <person name="Pertea M."/>
            <person name="Feldblyum T.V."/>
            <person name="Utterback T.R."/>
            <person name="Shu C.L."/>
            <person name="Osoegawa K."/>
            <person name="de Jong P.J."/>
            <person name="Hrdy I."/>
            <person name="Horvathova L."/>
            <person name="Zubacova Z."/>
            <person name="Dolezal P."/>
            <person name="Malik S.B."/>
            <person name="Logsdon J.M. Jr."/>
            <person name="Henze K."/>
            <person name="Gupta A."/>
            <person name="Wang C.C."/>
            <person name="Dunne R.L."/>
            <person name="Upcroft J.A."/>
            <person name="Upcroft P."/>
            <person name="White O."/>
            <person name="Salzberg S.L."/>
            <person name="Tang P."/>
            <person name="Chiu C.-H."/>
            <person name="Lee Y.-S."/>
            <person name="Embley T.M."/>
            <person name="Coombs G.H."/>
            <person name="Mottram J.C."/>
            <person name="Tachezy J."/>
            <person name="Fraser-Liggett C.M."/>
            <person name="Johnson P.J."/>
        </authorList>
    </citation>
    <scope>NUCLEOTIDE SEQUENCE [LARGE SCALE GENOMIC DNA]</scope>
    <source>
        <strain evidence="2">G3</strain>
    </source>
</reference>
<dbReference type="SMR" id="A2FNK3"/>